<organism evidence="1 2">
    <name type="scientific">Protopolystoma xenopodis</name>
    <dbReference type="NCBI Taxonomy" id="117903"/>
    <lineage>
        <taxon>Eukaryota</taxon>
        <taxon>Metazoa</taxon>
        <taxon>Spiralia</taxon>
        <taxon>Lophotrochozoa</taxon>
        <taxon>Platyhelminthes</taxon>
        <taxon>Monogenea</taxon>
        <taxon>Polyopisthocotylea</taxon>
        <taxon>Polystomatidea</taxon>
        <taxon>Polystomatidae</taxon>
        <taxon>Protopolystoma</taxon>
    </lineage>
</organism>
<dbReference type="EMBL" id="CAAALY010114065">
    <property type="protein sequence ID" value="VEL30645.1"/>
    <property type="molecule type" value="Genomic_DNA"/>
</dbReference>
<proteinExistence type="predicted"/>
<comment type="caution">
    <text evidence="1">The sequence shown here is derived from an EMBL/GenBank/DDBJ whole genome shotgun (WGS) entry which is preliminary data.</text>
</comment>
<protein>
    <submittedName>
        <fullName evidence="1">Uncharacterized protein</fullName>
    </submittedName>
</protein>
<gene>
    <name evidence="1" type="ORF">PXEA_LOCUS24085</name>
</gene>
<dbReference type="Proteomes" id="UP000784294">
    <property type="component" value="Unassembled WGS sequence"/>
</dbReference>
<dbReference type="AlphaFoldDB" id="A0A3S5A8S8"/>
<accession>A0A3S5A8S8</accession>
<evidence type="ECO:0000313" key="2">
    <source>
        <dbReference type="Proteomes" id="UP000784294"/>
    </source>
</evidence>
<keyword evidence="2" id="KW-1185">Reference proteome</keyword>
<evidence type="ECO:0000313" key="1">
    <source>
        <dbReference type="EMBL" id="VEL30645.1"/>
    </source>
</evidence>
<reference evidence="1" key="1">
    <citation type="submission" date="2018-11" db="EMBL/GenBank/DDBJ databases">
        <authorList>
            <consortium name="Pathogen Informatics"/>
        </authorList>
    </citation>
    <scope>NUCLEOTIDE SEQUENCE</scope>
</reference>
<name>A0A3S5A8S8_9PLAT</name>
<sequence>MEHAESGSVKVAQFGSCVDETLNTITETLQMEEEEIVIDDWLSKPSHQRRLWCSPKGLAIRKGT</sequence>